<evidence type="ECO:0000313" key="5">
    <source>
        <dbReference type="EMBL" id="MBE9462360.1"/>
    </source>
</evidence>
<dbReference type="PROSITE" id="PS01124">
    <property type="entry name" value="HTH_ARAC_FAMILY_2"/>
    <property type="match status" value="1"/>
</dbReference>
<comment type="caution">
    <text evidence="5">The sequence shown here is derived from an EMBL/GenBank/DDBJ whole genome shotgun (WGS) entry which is preliminary data.</text>
</comment>
<protein>
    <submittedName>
        <fullName evidence="5">Helix-turn-helix transcriptional regulator</fullName>
    </submittedName>
</protein>
<dbReference type="Pfam" id="PF12833">
    <property type="entry name" value="HTH_18"/>
    <property type="match status" value="1"/>
</dbReference>
<dbReference type="EMBL" id="JACYGY010000001">
    <property type="protein sequence ID" value="MBE9462360.1"/>
    <property type="molecule type" value="Genomic_DNA"/>
</dbReference>
<dbReference type="Gene3D" id="1.10.10.60">
    <property type="entry name" value="Homeodomain-like"/>
    <property type="match status" value="1"/>
</dbReference>
<evidence type="ECO:0000259" key="4">
    <source>
        <dbReference type="PROSITE" id="PS01124"/>
    </source>
</evidence>
<dbReference type="Pfam" id="PF22200">
    <property type="entry name" value="ExsA_N"/>
    <property type="match status" value="1"/>
</dbReference>
<keyword evidence="3" id="KW-0804">Transcription</keyword>
<dbReference type="InterPro" id="IPR054015">
    <property type="entry name" value="ExsA-like_N"/>
</dbReference>
<dbReference type="InterPro" id="IPR009057">
    <property type="entry name" value="Homeodomain-like_sf"/>
</dbReference>
<gene>
    <name evidence="5" type="ORF">IEE83_10755</name>
</gene>
<dbReference type="SMART" id="SM00342">
    <property type="entry name" value="HTH_ARAC"/>
    <property type="match status" value="1"/>
</dbReference>
<dbReference type="InterPro" id="IPR018060">
    <property type="entry name" value="HTH_AraC"/>
</dbReference>
<evidence type="ECO:0000256" key="2">
    <source>
        <dbReference type="ARBA" id="ARBA00023125"/>
    </source>
</evidence>
<dbReference type="PANTHER" id="PTHR43280:SF2">
    <property type="entry name" value="HTH-TYPE TRANSCRIPTIONAL REGULATOR EXSA"/>
    <property type="match status" value="1"/>
</dbReference>
<organism evidence="5 6">
    <name type="scientific">Dyadobacter subterraneus</name>
    <dbReference type="NCBI Taxonomy" id="2773304"/>
    <lineage>
        <taxon>Bacteria</taxon>
        <taxon>Pseudomonadati</taxon>
        <taxon>Bacteroidota</taxon>
        <taxon>Cytophagia</taxon>
        <taxon>Cytophagales</taxon>
        <taxon>Spirosomataceae</taxon>
        <taxon>Dyadobacter</taxon>
    </lineage>
</organism>
<dbReference type="RefSeq" id="WP_194120572.1">
    <property type="nucleotide sequence ID" value="NZ_JACYGY010000001.1"/>
</dbReference>
<name>A0ABR9WA55_9BACT</name>
<evidence type="ECO:0000256" key="3">
    <source>
        <dbReference type="ARBA" id="ARBA00023163"/>
    </source>
</evidence>
<dbReference type="PANTHER" id="PTHR43280">
    <property type="entry name" value="ARAC-FAMILY TRANSCRIPTIONAL REGULATOR"/>
    <property type="match status" value="1"/>
</dbReference>
<evidence type="ECO:0000256" key="1">
    <source>
        <dbReference type="ARBA" id="ARBA00023015"/>
    </source>
</evidence>
<proteinExistence type="predicted"/>
<reference evidence="6" key="1">
    <citation type="submission" date="2023-07" db="EMBL/GenBank/DDBJ databases">
        <title>Dyadobacter sp. nov 'subterranea' isolated from contaminted grondwater.</title>
        <authorList>
            <person name="Szabo I."/>
            <person name="Al-Omari J."/>
            <person name="Szerdahelyi S.G."/>
            <person name="Rado J."/>
        </authorList>
    </citation>
    <scope>NUCLEOTIDE SEQUENCE [LARGE SCALE GENOMIC DNA]</scope>
    <source>
        <strain evidence="6">UP-52</strain>
    </source>
</reference>
<sequence length="291" mass="33656">MSIYNLPFDLDELQNQTSENVIIRTYTSNQNTNKNKIILHQNMINMIINGTKSVVYAENTTTISAGELLILSKGNCLTSEVRPENTAFTSILLYFSNTVLSEFLIKYKSVVPGDQAELSKTPFLVFRQDSFIKNYIESLNLMLKPPKTFSSELKRLKLEELLLYLLQNDPEKFLSLQVDMLDNEDMRIRKAVESNLTNQVTVEELAFICNCSISTFKRKFTKIYNTSPQKWLLEKKMQFAATLLHQKDEKPGLVYQKVGYENHSSFSKSFKQYHSITPTEYQQKILNVQPQ</sequence>
<dbReference type="Proteomes" id="UP000634134">
    <property type="component" value="Unassembled WGS sequence"/>
</dbReference>
<keyword evidence="6" id="KW-1185">Reference proteome</keyword>
<keyword evidence="1" id="KW-0805">Transcription regulation</keyword>
<accession>A0ABR9WA55</accession>
<dbReference type="SUPFAM" id="SSF46689">
    <property type="entry name" value="Homeodomain-like"/>
    <property type="match status" value="2"/>
</dbReference>
<keyword evidence="2" id="KW-0238">DNA-binding</keyword>
<feature type="domain" description="HTH araC/xylS-type" evidence="4">
    <location>
        <begin position="186"/>
        <end position="284"/>
    </location>
</feature>
<evidence type="ECO:0000313" key="6">
    <source>
        <dbReference type="Proteomes" id="UP000634134"/>
    </source>
</evidence>